<dbReference type="SUPFAM" id="SSF52540">
    <property type="entry name" value="P-loop containing nucleoside triphosphate hydrolases"/>
    <property type="match status" value="1"/>
</dbReference>
<feature type="domain" description="AAA" evidence="1">
    <location>
        <begin position="18"/>
        <end position="135"/>
    </location>
</feature>
<name>H1XVF2_CALAY</name>
<evidence type="ECO:0000313" key="3">
    <source>
        <dbReference type="EMBL" id="APF17627.1"/>
    </source>
</evidence>
<dbReference type="RefSeq" id="WP_006928883.1">
    <property type="nucleotide sequence ID" value="NZ_CM001402.1"/>
</dbReference>
<dbReference type="Pfam" id="PF13173">
    <property type="entry name" value="AAA_14"/>
    <property type="match status" value="1"/>
</dbReference>
<reference evidence="4 5" key="1">
    <citation type="submission" date="2011-09" db="EMBL/GenBank/DDBJ databases">
        <title>The permanent draft genome of Caldithrix abyssi DSM 13497.</title>
        <authorList>
            <consortium name="US DOE Joint Genome Institute (JGI-PGF)"/>
            <person name="Lucas S."/>
            <person name="Han J."/>
            <person name="Lapidus A."/>
            <person name="Bruce D."/>
            <person name="Goodwin L."/>
            <person name="Pitluck S."/>
            <person name="Peters L."/>
            <person name="Kyrpides N."/>
            <person name="Mavromatis K."/>
            <person name="Ivanova N."/>
            <person name="Mikhailova N."/>
            <person name="Chertkov O."/>
            <person name="Detter J.C."/>
            <person name="Tapia R."/>
            <person name="Han C."/>
            <person name="Land M."/>
            <person name="Hauser L."/>
            <person name="Markowitz V."/>
            <person name="Cheng J.-F."/>
            <person name="Hugenholtz P."/>
            <person name="Woyke T."/>
            <person name="Wu D."/>
            <person name="Spring S."/>
            <person name="Brambilla E."/>
            <person name="Klenk H.-P."/>
            <person name="Eisen J.A."/>
        </authorList>
    </citation>
    <scope>NUCLEOTIDE SEQUENCE [LARGE SCALE GENOMIC DNA]</scope>
    <source>
        <strain evidence="4 5">DSM 13497</strain>
    </source>
</reference>
<dbReference type="Proteomes" id="UP000004671">
    <property type="component" value="Chromosome"/>
</dbReference>
<evidence type="ECO:0000259" key="1">
    <source>
        <dbReference type="Pfam" id="PF13173"/>
    </source>
</evidence>
<feature type="domain" description="DUF4143" evidence="2">
    <location>
        <begin position="198"/>
        <end position="357"/>
    </location>
</feature>
<dbReference type="PANTHER" id="PTHR43566">
    <property type="entry name" value="CONSERVED PROTEIN"/>
    <property type="match status" value="1"/>
</dbReference>
<protein>
    <submittedName>
        <fullName evidence="4">ATPase</fullName>
    </submittedName>
</protein>
<dbReference type="PaxDb" id="880073-Calab_2099"/>
<evidence type="ECO:0000313" key="6">
    <source>
        <dbReference type="Proteomes" id="UP000183868"/>
    </source>
</evidence>
<dbReference type="InterPro" id="IPR041682">
    <property type="entry name" value="AAA_14"/>
</dbReference>
<dbReference type="EMBL" id="CM001402">
    <property type="protein sequence ID" value="EHO41710.1"/>
    <property type="molecule type" value="Genomic_DNA"/>
</dbReference>
<dbReference type="InterPro" id="IPR025420">
    <property type="entry name" value="DUF4143"/>
</dbReference>
<accession>H1XVF2</accession>
<reference evidence="3 6" key="2">
    <citation type="submission" date="2016-11" db="EMBL/GenBank/DDBJ databases">
        <title>Genomic analysis of Caldithrix abyssi and proposal of a novel bacterial phylum Caldithrichaeota.</title>
        <authorList>
            <person name="Kublanov I."/>
            <person name="Sigalova O."/>
            <person name="Gavrilov S."/>
            <person name="Lebedinsky A."/>
            <person name="Ivanova N."/>
            <person name="Daum C."/>
            <person name="Reddy T."/>
            <person name="Klenk H.P."/>
            <person name="Goker M."/>
            <person name="Reva O."/>
            <person name="Miroshnichenko M."/>
            <person name="Kyprides N."/>
            <person name="Woyke T."/>
            <person name="Gelfand M."/>
        </authorList>
    </citation>
    <scope>NUCLEOTIDE SEQUENCE [LARGE SCALE GENOMIC DNA]</scope>
    <source>
        <strain evidence="3 6">LF13</strain>
    </source>
</reference>
<dbReference type="STRING" id="880073.Cabys_876"/>
<proteinExistence type="predicted"/>
<dbReference type="Gene3D" id="3.40.50.300">
    <property type="entry name" value="P-loop containing nucleotide triphosphate hydrolases"/>
    <property type="match status" value="1"/>
</dbReference>
<sequence length="412" mass="46618">MIFRRITPKILQALKFSPVVLLNGARQTGKTTLVKAIAKEKSFRYVTLDDLTTLHAAKSDPQGFIAAFDKPLIIDEVQRVPELLLAIKARVDQSRQPGQFLLTGSANALMLPKISESLVGRMVILTLFPLSYDEIRGQKNTIIDDLVEQKINSTQAKEISKNELFNFILLGGFPELQKLANEKQKKAWFQSYISTILQRDIQDLARINGIFELPRLFSYLGYQAGSLLNLSNLSRELGMPVSTLKRYVTLLEAIFLVHRLPAWFRNIGKRLIKTPKVFFNDSGLLSHLLGVNAENLESNPKISGQLFENFIFQELIKQISWSESQPQLYYFRTAAGKEVDFILETNNGQLIGIEIKLKETIQSKDFDGLRELMNLTNGQFKAGYVLSLSKEVVPFGNNLFTLPLSLFLQGFN</sequence>
<gene>
    <name evidence="3" type="ORF">Cabys_876</name>
    <name evidence="4" type="ORF">Calab_2099</name>
</gene>
<dbReference type="EMBL" id="CP018099">
    <property type="protein sequence ID" value="APF17627.1"/>
    <property type="molecule type" value="Genomic_DNA"/>
</dbReference>
<dbReference type="CDD" id="cd00009">
    <property type="entry name" value="AAA"/>
    <property type="match status" value="1"/>
</dbReference>
<dbReference type="InParanoid" id="H1XVF2"/>
<keyword evidence="5" id="KW-1185">Reference proteome</keyword>
<dbReference type="AlphaFoldDB" id="H1XVF2"/>
<organism evidence="4 5">
    <name type="scientific">Caldithrix abyssi DSM 13497</name>
    <dbReference type="NCBI Taxonomy" id="880073"/>
    <lineage>
        <taxon>Bacteria</taxon>
        <taxon>Pseudomonadati</taxon>
        <taxon>Calditrichota</taxon>
        <taxon>Calditrichia</taxon>
        <taxon>Calditrichales</taxon>
        <taxon>Calditrichaceae</taxon>
        <taxon>Caldithrix</taxon>
    </lineage>
</organism>
<dbReference type="InterPro" id="IPR027417">
    <property type="entry name" value="P-loop_NTPase"/>
</dbReference>
<dbReference type="eggNOG" id="COG1373">
    <property type="taxonomic scope" value="Bacteria"/>
</dbReference>
<evidence type="ECO:0000259" key="2">
    <source>
        <dbReference type="Pfam" id="PF13635"/>
    </source>
</evidence>
<dbReference type="Proteomes" id="UP000183868">
    <property type="component" value="Chromosome"/>
</dbReference>
<dbReference type="Pfam" id="PF13635">
    <property type="entry name" value="DUF4143"/>
    <property type="match status" value="1"/>
</dbReference>
<dbReference type="HOGENOM" id="CLU_041527_3_0_0"/>
<evidence type="ECO:0000313" key="4">
    <source>
        <dbReference type="EMBL" id="EHO41710.1"/>
    </source>
</evidence>
<dbReference type="PANTHER" id="PTHR43566:SF2">
    <property type="entry name" value="DUF4143 DOMAIN-CONTAINING PROTEIN"/>
    <property type="match status" value="1"/>
</dbReference>
<dbReference type="KEGG" id="caby:Cabys_876"/>
<evidence type="ECO:0000313" key="5">
    <source>
        <dbReference type="Proteomes" id="UP000004671"/>
    </source>
</evidence>